<feature type="compositionally biased region" description="Basic and acidic residues" evidence="8">
    <location>
        <begin position="122"/>
        <end position="134"/>
    </location>
</feature>
<evidence type="ECO:0000256" key="4">
    <source>
        <dbReference type="ARBA" id="ARBA00022771"/>
    </source>
</evidence>
<keyword evidence="3" id="KW-0677">Repeat</keyword>
<evidence type="ECO:0000256" key="2">
    <source>
        <dbReference type="ARBA" id="ARBA00022723"/>
    </source>
</evidence>
<reference evidence="10" key="1">
    <citation type="submission" date="2019-08" db="EMBL/GenBank/DDBJ databases">
        <title>The improved chromosome-level genome for the pearl oyster Pinctada fucata martensii using PacBio sequencing and Hi-C.</title>
        <authorList>
            <person name="Zheng Z."/>
        </authorList>
    </citation>
    <scope>NUCLEOTIDE SEQUENCE</scope>
    <source>
        <strain evidence="10">ZZ-2019</strain>
        <tissue evidence="10">Adductor muscle</tissue>
    </source>
</reference>
<dbReference type="GO" id="GO:0000977">
    <property type="term" value="F:RNA polymerase II transcription regulatory region sequence-specific DNA binding"/>
    <property type="evidence" value="ECO:0007669"/>
    <property type="project" value="TreeGrafter"/>
</dbReference>
<feature type="region of interest" description="Disordered" evidence="8">
    <location>
        <begin position="122"/>
        <end position="142"/>
    </location>
</feature>
<feature type="domain" description="C2H2-type" evidence="9">
    <location>
        <begin position="210"/>
        <end position="233"/>
    </location>
</feature>
<dbReference type="SUPFAM" id="SSF57667">
    <property type="entry name" value="beta-beta-alpha zinc fingers"/>
    <property type="match status" value="1"/>
</dbReference>
<evidence type="ECO:0000313" key="11">
    <source>
        <dbReference type="Proteomes" id="UP001186944"/>
    </source>
</evidence>
<dbReference type="GO" id="GO:0000981">
    <property type="term" value="F:DNA-binding transcription factor activity, RNA polymerase II-specific"/>
    <property type="evidence" value="ECO:0007669"/>
    <property type="project" value="TreeGrafter"/>
</dbReference>
<keyword evidence="5" id="KW-0862">Zinc</keyword>
<dbReference type="GO" id="GO:0005634">
    <property type="term" value="C:nucleus"/>
    <property type="evidence" value="ECO:0007669"/>
    <property type="project" value="UniProtKB-SubCell"/>
</dbReference>
<organism evidence="10 11">
    <name type="scientific">Pinctada imbricata</name>
    <name type="common">Atlantic pearl-oyster</name>
    <name type="synonym">Pinctada martensii</name>
    <dbReference type="NCBI Taxonomy" id="66713"/>
    <lineage>
        <taxon>Eukaryota</taxon>
        <taxon>Metazoa</taxon>
        <taxon>Spiralia</taxon>
        <taxon>Lophotrochozoa</taxon>
        <taxon>Mollusca</taxon>
        <taxon>Bivalvia</taxon>
        <taxon>Autobranchia</taxon>
        <taxon>Pteriomorphia</taxon>
        <taxon>Pterioida</taxon>
        <taxon>Pterioidea</taxon>
        <taxon>Pteriidae</taxon>
        <taxon>Pinctada</taxon>
    </lineage>
</organism>
<dbReference type="GO" id="GO:0008270">
    <property type="term" value="F:zinc ion binding"/>
    <property type="evidence" value="ECO:0007669"/>
    <property type="project" value="UniProtKB-KW"/>
</dbReference>
<dbReference type="PANTHER" id="PTHR24381:SF393">
    <property type="entry name" value="CHROMATIN-LINKED ADAPTOR FOR MSL PROTEINS, ISOFORM B"/>
    <property type="match status" value="1"/>
</dbReference>
<sequence length="233" mass="27007">MYQRPKHRWRKAYTPIPRRSGRYAKLVSDFDDFAAKPFACALCFFRCSDVHSLITHAENHLTGCNQFQVPETARFTSGPDGTSENTDTLLTYKSLSEKPESASDINKPDVSHIRESLACQPDLDKPHNHLDKPRKSPIKPIKPFKEFPATKLNIDRLIPTFSVHYRKDKTNPAKPYLCLMCRKRFRHLPMLKQHFRQAHNENGSANNQKFECEPCSLTFNTPMALQEHHEIHH</sequence>
<name>A0AA88Y1D5_PINIB</name>
<keyword evidence="11" id="KW-1185">Reference proteome</keyword>
<evidence type="ECO:0000259" key="9">
    <source>
        <dbReference type="PROSITE" id="PS50157"/>
    </source>
</evidence>
<dbReference type="Proteomes" id="UP001186944">
    <property type="component" value="Unassembled WGS sequence"/>
</dbReference>
<evidence type="ECO:0000256" key="6">
    <source>
        <dbReference type="ARBA" id="ARBA00023242"/>
    </source>
</evidence>
<evidence type="ECO:0000256" key="7">
    <source>
        <dbReference type="PROSITE-ProRule" id="PRU00042"/>
    </source>
</evidence>
<dbReference type="InterPro" id="IPR036236">
    <property type="entry name" value="Znf_C2H2_sf"/>
</dbReference>
<evidence type="ECO:0000256" key="1">
    <source>
        <dbReference type="ARBA" id="ARBA00004123"/>
    </source>
</evidence>
<proteinExistence type="predicted"/>
<evidence type="ECO:0000313" key="10">
    <source>
        <dbReference type="EMBL" id="KAK3095918.1"/>
    </source>
</evidence>
<dbReference type="PANTHER" id="PTHR24381">
    <property type="entry name" value="ZINC FINGER PROTEIN"/>
    <property type="match status" value="1"/>
</dbReference>
<feature type="domain" description="C2H2-type" evidence="9">
    <location>
        <begin position="176"/>
        <end position="204"/>
    </location>
</feature>
<accession>A0AA88Y1D5</accession>
<dbReference type="AlphaFoldDB" id="A0AA88Y1D5"/>
<dbReference type="PROSITE" id="PS50157">
    <property type="entry name" value="ZINC_FINGER_C2H2_2"/>
    <property type="match status" value="2"/>
</dbReference>
<dbReference type="Gene3D" id="3.30.160.60">
    <property type="entry name" value="Classic Zinc Finger"/>
    <property type="match status" value="1"/>
</dbReference>
<dbReference type="SMART" id="SM00355">
    <property type="entry name" value="ZnF_C2H2"/>
    <property type="match status" value="3"/>
</dbReference>
<evidence type="ECO:0000256" key="8">
    <source>
        <dbReference type="SAM" id="MobiDB-lite"/>
    </source>
</evidence>
<gene>
    <name evidence="10" type="ORF">FSP39_020806</name>
</gene>
<dbReference type="PROSITE" id="PS00028">
    <property type="entry name" value="ZINC_FINGER_C2H2_1"/>
    <property type="match status" value="2"/>
</dbReference>
<keyword evidence="4 7" id="KW-0863">Zinc-finger</keyword>
<comment type="caution">
    <text evidence="10">The sequence shown here is derived from an EMBL/GenBank/DDBJ whole genome shotgun (WGS) entry which is preliminary data.</text>
</comment>
<dbReference type="InterPro" id="IPR013087">
    <property type="entry name" value="Znf_C2H2_type"/>
</dbReference>
<comment type="subcellular location">
    <subcellularLocation>
        <location evidence="1">Nucleus</location>
    </subcellularLocation>
</comment>
<dbReference type="EMBL" id="VSWD01000008">
    <property type="protein sequence ID" value="KAK3095918.1"/>
    <property type="molecule type" value="Genomic_DNA"/>
</dbReference>
<protein>
    <recommendedName>
        <fullName evidence="9">C2H2-type domain-containing protein</fullName>
    </recommendedName>
</protein>
<evidence type="ECO:0000256" key="3">
    <source>
        <dbReference type="ARBA" id="ARBA00022737"/>
    </source>
</evidence>
<keyword evidence="6" id="KW-0539">Nucleus</keyword>
<evidence type="ECO:0000256" key="5">
    <source>
        <dbReference type="ARBA" id="ARBA00022833"/>
    </source>
</evidence>
<keyword evidence="2" id="KW-0479">Metal-binding</keyword>